<gene>
    <name evidence="1" type="ORF">CBG56_12325</name>
</gene>
<protein>
    <submittedName>
        <fullName evidence="1">Axf protein</fullName>
    </submittedName>
</protein>
<name>A0A0S2ZXN4_FUSNP</name>
<organism evidence="1 2">
    <name type="scientific">Fusobacterium nucleatum subsp. polymorphum</name>
    <name type="common">Fusobacterium polymorphum</name>
    <dbReference type="NCBI Taxonomy" id="76857"/>
    <lineage>
        <taxon>Bacteria</taxon>
        <taxon>Fusobacteriati</taxon>
        <taxon>Fusobacteriota</taxon>
        <taxon>Fusobacteriia</taxon>
        <taxon>Fusobacteriales</taxon>
        <taxon>Fusobacteriaceae</taxon>
        <taxon>Fusobacterium</taxon>
    </lineage>
</organism>
<comment type="caution">
    <text evidence="1">The sequence shown here is derived from an EMBL/GenBank/DDBJ whole genome shotgun (WGS) entry which is preliminary data.</text>
</comment>
<evidence type="ECO:0000313" key="1">
    <source>
        <dbReference type="EMBL" id="PHI10805.1"/>
    </source>
</evidence>
<dbReference type="RefSeq" id="WP_010976364.1">
    <property type="nucleotide sequence ID" value="NZ_CP013330.1"/>
</dbReference>
<sequence length="73" mass="8377">MTTLTLNIENQTNEKIVILTEKQYKELIEKIQDLEYYAEIARRAEDLDAGNGKVMTLEQAIKYAEEKAAEAVK</sequence>
<evidence type="ECO:0000313" key="2">
    <source>
        <dbReference type="Proteomes" id="UP000224507"/>
    </source>
</evidence>
<reference evidence="1 2" key="1">
    <citation type="submission" date="2017-06" db="EMBL/GenBank/DDBJ databases">
        <title>Draft genome sequence of Fusobacterium nucleatum subsp. polymorphum KCOM 1274 (=ChDC F309).</title>
        <authorList>
            <person name="Kook J.-K."/>
            <person name="Park S.-N."/>
            <person name="Lim Y.K."/>
            <person name="Roh H."/>
        </authorList>
    </citation>
    <scope>NUCLEOTIDE SEQUENCE [LARGE SCALE GENOMIC DNA]</scope>
    <source>
        <strain evidence="2">KCOM 1274 (ChDC F309)</strain>
    </source>
</reference>
<proteinExistence type="predicted"/>
<dbReference type="EMBL" id="NIRO01000038">
    <property type="protein sequence ID" value="PHI10805.1"/>
    <property type="molecule type" value="Genomic_DNA"/>
</dbReference>
<accession>A0A0S2ZXN4</accession>
<dbReference type="Proteomes" id="UP000224507">
    <property type="component" value="Unassembled WGS sequence"/>
</dbReference>
<dbReference type="AlphaFoldDB" id="A0A0S2ZXN4"/>